<protein>
    <submittedName>
        <fullName evidence="2">MlaD family protein</fullName>
    </submittedName>
</protein>
<evidence type="ECO:0000313" key="2">
    <source>
        <dbReference type="EMBL" id="XCM34493.1"/>
    </source>
</evidence>
<dbReference type="RefSeq" id="WP_156331462.1">
    <property type="nucleotide sequence ID" value="NZ_CP159837.1"/>
</dbReference>
<dbReference type="AlphaFoldDB" id="A0AAU8J856"/>
<dbReference type="SUPFAM" id="SSF58104">
    <property type="entry name" value="Methyl-accepting chemotaxis protein (MCP) signaling domain"/>
    <property type="match status" value="1"/>
</dbReference>
<dbReference type="Pfam" id="PF02470">
    <property type="entry name" value="MlaD"/>
    <property type="match status" value="1"/>
</dbReference>
<sequence length="484" mass="52683">MSRRMIREGSLGLLILLGLGLFGSFFLWLRGFSFGRQYYTVVVEFRDIAKLQLGAPVRYRGVQIGAVSEINARSNQVDVEIQISPATLRIPRQVRIEVSQAGFIGETSIDIFPFQEVSISARNTNPLDKNCKSELIICDRDRLQGEIGVTFDELLRNSLGLSKLFANPQFFGNLNQLIQNTTVVTAEVTALSRDLQQLTQLTEKELARVSTTAVQSANTINQAVTQISGTVNELGTTAKQVTASIDRISSTANQVGNTISQFGDTANQVGNTIDQFGSTANQIGNTVGQLQTTANELNSLVRNVNGLVVANRSTLVQTLNNLSQTSEDLRVAVNRLDPAISQVETGLNQAQIPQLLTNLQQVSANAVQVSNDAAQATANLKDLSNPTNLILLQQTLDSARATFENAEKITSDLDRLTGDPTFFNDLRQLIDSLNNLLSVTEQLEEQTAIAQNLDPIVKIVNDQATSLPDINQLPLQNPPSPKAP</sequence>
<dbReference type="Gene3D" id="1.10.287.950">
    <property type="entry name" value="Methyl-accepting chemotaxis protein"/>
    <property type="match status" value="1"/>
</dbReference>
<dbReference type="InterPro" id="IPR003399">
    <property type="entry name" value="Mce/MlaD"/>
</dbReference>
<dbReference type="EMBL" id="CP159837">
    <property type="protein sequence ID" value="XCM34493.1"/>
    <property type="molecule type" value="Genomic_DNA"/>
</dbReference>
<proteinExistence type="predicted"/>
<evidence type="ECO:0000259" key="1">
    <source>
        <dbReference type="Pfam" id="PF02470"/>
    </source>
</evidence>
<reference evidence="2" key="1">
    <citation type="submission" date="2024-07" db="EMBL/GenBank/DDBJ databases">
        <authorList>
            <person name="Kim Y.J."/>
            <person name="Jeong J.Y."/>
        </authorList>
    </citation>
    <scope>NUCLEOTIDE SEQUENCE</scope>
    <source>
        <strain evidence="2">GIHE-MW2</strain>
    </source>
</reference>
<feature type="domain" description="Mce/MlaD" evidence="1">
    <location>
        <begin position="38"/>
        <end position="113"/>
    </location>
</feature>
<gene>
    <name evidence="2" type="ORF">ABWT76_003095</name>
</gene>
<accession>A0AAU8J856</accession>
<name>A0AAU8J856_9CYAN</name>
<dbReference type="PANTHER" id="PTHR34675:SF1">
    <property type="entry name" value="PROTEIN TRIGALACTOSYLDIACYLGLYCEROL 2, CHLOROPLASTIC"/>
    <property type="match status" value="1"/>
</dbReference>
<dbReference type="PANTHER" id="PTHR34675">
    <property type="entry name" value="PROTEIN TRIGALACTOSYLDIACYLGLYCEROL 2, CHLOROPLASTIC"/>
    <property type="match status" value="1"/>
</dbReference>
<dbReference type="InterPro" id="IPR039342">
    <property type="entry name" value="TGD2-like"/>
</dbReference>
<organism evidence="2">
    <name type="scientific">Planktothricoides raciborskii GIHE-MW2</name>
    <dbReference type="NCBI Taxonomy" id="2792601"/>
    <lineage>
        <taxon>Bacteria</taxon>
        <taxon>Bacillati</taxon>
        <taxon>Cyanobacteriota</taxon>
        <taxon>Cyanophyceae</taxon>
        <taxon>Oscillatoriophycideae</taxon>
        <taxon>Oscillatoriales</taxon>
        <taxon>Oscillatoriaceae</taxon>
        <taxon>Planktothricoides</taxon>
    </lineage>
</organism>